<evidence type="ECO:0000256" key="1">
    <source>
        <dbReference type="SAM" id="MobiDB-lite"/>
    </source>
</evidence>
<keyword evidence="3" id="KW-1185">Reference proteome</keyword>
<dbReference type="EMBL" id="AWUE01014429">
    <property type="protein sequence ID" value="OMP03750.1"/>
    <property type="molecule type" value="Genomic_DNA"/>
</dbReference>
<accession>A0A1R3K9H2</accession>
<feature type="region of interest" description="Disordered" evidence="1">
    <location>
        <begin position="1"/>
        <end position="30"/>
    </location>
</feature>
<feature type="compositionally biased region" description="Polar residues" evidence="1">
    <location>
        <begin position="1"/>
        <end position="12"/>
    </location>
</feature>
<reference evidence="3" key="1">
    <citation type="submission" date="2013-09" db="EMBL/GenBank/DDBJ databases">
        <title>Corchorus olitorius genome sequencing.</title>
        <authorList>
            <person name="Alam M."/>
            <person name="Haque M.S."/>
            <person name="Islam M.S."/>
            <person name="Emdad E.M."/>
            <person name="Islam M.M."/>
            <person name="Ahmed B."/>
            <person name="Halim A."/>
            <person name="Hossen Q.M.M."/>
            <person name="Hossain M.Z."/>
            <person name="Ahmed R."/>
            <person name="Khan M.M."/>
            <person name="Islam R."/>
            <person name="Rashid M.M."/>
            <person name="Khan S.A."/>
            <person name="Rahman M.S."/>
            <person name="Alam M."/>
            <person name="Yahiya A.S."/>
            <person name="Khan M.S."/>
            <person name="Azam M.S."/>
            <person name="Haque T."/>
            <person name="Lashkar M.Z.H."/>
            <person name="Akhand A.I."/>
            <person name="Morshed G."/>
            <person name="Roy S."/>
            <person name="Uddin K.S."/>
            <person name="Rabeya T."/>
            <person name="Hossain A.S."/>
            <person name="Chowdhury A."/>
            <person name="Snigdha A.R."/>
            <person name="Mortoza M.S."/>
            <person name="Matin S.A."/>
            <person name="Hoque S.M.E."/>
            <person name="Islam M.K."/>
            <person name="Roy D.K."/>
            <person name="Haider R."/>
            <person name="Moosa M.M."/>
            <person name="Elias S.M."/>
            <person name="Hasan A.M."/>
            <person name="Jahan S."/>
            <person name="Shafiuddin M."/>
            <person name="Mahmood N."/>
            <person name="Shommy N.S."/>
        </authorList>
    </citation>
    <scope>NUCLEOTIDE SEQUENCE [LARGE SCALE GENOMIC DNA]</scope>
    <source>
        <strain evidence="3">cv. O-4</strain>
    </source>
</reference>
<gene>
    <name evidence="2" type="ORF">COLO4_10233</name>
</gene>
<proteinExistence type="predicted"/>
<protein>
    <submittedName>
        <fullName evidence="2">Uncharacterized protein</fullName>
    </submittedName>
</protein>
<sequence length="68" mass="7444">MTITRNLDSQRTNKSELAPNQGGSWLSISEPDLGPSDGCIGRLGYQVGNSESRSRNFRECGPHNQLPI</sequence>
<name>A0A1R3K9H2_9ROSI</name>
<dbReference type="Proteomes" id="UP000187203">
    <property type="component" value="Unassembled WGS sequence"/>
</dbReference>
<comment type="caution">
    <text evidence="2">The sequence shown here is derived from an EMBL/GenBank/DDBJ whole genome shotgun (WGS) entry which is preliminary data.</text>
</comment>
<evidence type="ECO:0000313" key="2">
    <source>
        <dbReference type="EMBL" id="OMP03750.1"/>
    </source>
</evidence>
<evidence type="ECO:0000313" key="3">
    <source>
        <dbReference type="Proteomes" id="UP000187203"/>
    </source>
</evidence>
<dbReference type="OrthoDB" id="10270200at2759"/>
<organism evidence="2 3">
    <name type="scientific">Corchorus olitorius</name>
    <dbReference type="NCBI Taxonomy" id="93759"/>
    <lineage>
        <taxon>Eukaryota</taxon>
        <taxon>Viridiplantae</taxon>
        <taxon>Streptophyta</taxon>
        <taxon>Embryophyta</taxon>
        <taxon>Tracheophyta</taxon>
        <taxon>Spermatophyta</taxon>
        <taxon>Magnoliopsida</taxon>
        <taxon>eudicotyledons</taxon>
        <taxon>Gunneridae</taxon>
        <taxon>Pentapetalae</taxon>
        <taxon>rosids</taxon>
        <taxon>malvids</taxon>
        <taxon>Malvales</taxon>
        <taxon>Malvaceae</taxon>
        <taxon>Grewioideae</taxon>
        <taxon>Apeibeae</taxon>
        <taxon>Corchorus</taxon>
    </lineage>
</organism>
<dbReference type="AlphaFoldDB" id="A0A1R3K9H2"/>